<proteinExistence type="predicted"/>
<evidence type="ECO:0000313" key="1">
    <source>
        <dbReference type="EMBL" id="EKC78093.1"/>
    </source>
</evidence>
<reference evidence="1" key="1">
    <citation type="journal article" date="2013" name="Environ. Microbiol.">
        <title>Microbiota from the distal guts of lean and obese adolescents exhibit partial functional redundancy besides clear differences in community structure.</title>
        <authorList>
            <person name="Ferrer M."/>
            <person name="Ruiz A."/>
            <person name="Lanza F."/>
            <person name="Haange S.B."/>
            <person name="Oberbach A."/>
            <person name="Till H."/>
            <person name="Bargiela R."/>
            <person name="Campoy C."/>
            <person name="Segura M.T."/>
            <person name="Richter M."/>
            <person name="von Bergen M."/>
            <person name="Seifert J."/>
            <person name="Suarez A."/>
        </authorList>
    </citation>
    <scope>NUCLEOTIDE SEQUENCE</scope>
</reference>
<dbReference type="AlphaFoldDB" id="K1U7B4"/>
<accession>K1U7B4</accession>
<name>K1U7B4_9ZZZZ</name>
<organism evidence="1">
    <name type="scientific">human gut metagenome</name>
    <dbReference type="NCBI Taxonomy" id="408170"/>
    <lineage>
        <taxon>unclassified sequences</taxon>
        <taxon>metagenomes</taxon>
        <taxon>organismal metagenomes</taxon>
    </lineage>
</organism>
<protein>
    <submittedName>
        <fullName evidence="1">ATPase, V0/A0 complex, 116-kDa subunit</fullName>
    </submittedName>
</protein>
<sequence>MDVREAERRIAGAGEKLRALDGEFSRVAASERDLARYGASLRERLQEVQVQATAQPAADGTLVVMEGWAEKETSARVDELLEAYPGVVYLKSDPTPEDDTPVKLKNNRFARVFELVGDMYARPKYGTLDLTPFFAPFYMLFFGICLNDA</sequence>
<feature type="non-terminal residue" evidence="1">
    <location>
        <position position="149"/>
    </location>
</feature>
<dbReference type="EMBL" id="AJWY01002539">
    <property type="protein sequence ID" value="EKC78093.1"/>
    <property type="molecule type" value="Genomic_DNA"/>
</dbReference>
<gene>
    <name evidence="1" type="ORF">LEA_03830</name>
</gene>
<comment type="caution">
    <text evidence="1">The sequence shown here is derived from an EMBL/GenBank/DDBJ whole genome shotgun (WGS) entry which is preliminary data.</text>
</comment>